<feature type="signal peptide" evidence="1">
    <location>
        <begin position="1"/>
        <end position="20"/>
    </location>
</feature>
<evidence type="ECO:0000313" key="2">
    <source>
        <dbReference type="EMBL" id="MFD2698540.1"/>
    </source>
</evidence>
<keyword evidence="3" id="KW-1185">Reference proteome</keyword>
<dbReference type="NCBIfam" id="NF033711">
    <property type="entry name" value="T9SS_PorQ"/>
    <property type="match status" value="1"/>
</dbReference>
<proteinExistence type="predicted"/>
<reference evidence="3" key="1">
    <citation type="journal article" date="2019" name="Int. J. Syst. Evol. Microbiol.">
        <title>The Global Catalogue of Microorganisms (GCM) 10K type strain sequencing project: providing services to taxonomists for standard genome sequencing and annotation.</title>
        <authorList>
            <consortium name="The Broad Institute Genomics Platform"/>
            <consortium name="The Broad Institute Genome Sequencing Center for Infectious Disease"/>
            <person name="Wu L."/>
            <person name="Ma J."/>
        </authorList>
    </citation>
    <scope>NUCLEOTIDE SEQUENCE [LARGE SCALE GENOMIC DNA]</scope>
    <source>
        <strain evidence="3">KCTC 42255</strain>
    </source>
</reference>
<protein>
    <submittedName>
        <fullName evidence="2">Type IX secretion system protein PorQ</fullName>
    </submittedName>
</protein>
<gene>
    <name evidence="2" type="primary">porQ</name>
    <name evidence="2" type="ORF">ACFSQ0_11090</name>
</gene>
<dbReference type="EMBL" id="JBHULZ010000041">
    <property type="protein sequence ID" value="MFD2698540.1"/>
    <property type="molecule type" value="Genomic_DNA"/>
</dbReference>
<accession>A0ABW5SIU8</accession>
<sequence>MQKYRVILFLILGWRLSAQIGGQATYQFLNLSASPKQAALGGKNITGYSYDPTDALYNPAAINAEMDNQISLNYINYLADVNYGSASYAYLFDRRTQVFHTGIQYINYGSFDGYDEFGNATGSFSGGEAALSFGYAYNLPRTNFFIGAQIKLITSKLEQYTSLGGAVDLGVTYYDEDLKLVIAGALRNLGTQFTTYHELHESLPTEFIVGISQTASNIPVRWHITFENLQEWNIAFSNSNRNETDLNGNVTKDDPSFFNNVLRHTIVGAEFFPESGFNLRLGYSFRRGEELRILDQRAFAGISAGLSIKFNKIRLSYTYAQFSSAANASFFGLIIDLQNRY</sequence>
<evidence type="ECO:0000313" key="3">
    <source>
        <dbReference type="Proteomes" id="UP001597357"/>
    </source>
</evidence>
<feature type="chain" id="PRO_5046558996" evidence="1">
    <location>
        <begin position="21"/>
        <end position="341"/>
    </location>
</feature>
<organism evidence="2 3">
    <name type="scientific">Mesonia sediminis</name>
    <dbReference type="NCBI Taxonomy" id="1703946"/>
    <lineage>
        <taxon>Bacteria</taxon>
        <taxon>Pseudomonadati</taxon>
        <taxon>Bacteroidota</taxon>
        <taxon>Flavobacteriia</taxon>
        <taxon>Flavobacteriales</taxon>
        <taxon>Flavobacteriaceae</taxon>
        <taxon>Mesonia</taxon>
    </lineage>
</organism>
<comment type="caution">
    <text evidence="2">The sequence shown here is derived from an EMBL/GenBank/DDBJ whole genome shotgun (WGS) entry which is preliminary data.</text>
</comment>
<keyword evidence="1" id="KW-0732">Signal</keyword>
<evidence type="ECO:0000256" key="1">
    <source>
        <dbReference type="SAM" id="SignalP"/>
    </source>
</evidence>
<dbReference type="Proteomes" id="UP001597357">
    <property type="component" value="Unassembled WGS sequence"/>
</dbReference>
<name>A0ABW5SIU8_9FLAO</name>
<dbReference type="RefSeq" id="WP_379048246.1">
    <property type="nucleotide sequence ID" value="NZ_JBHULZ010000041.1"/>
</dbReference>
<dbReference type="NCBIfam" id="NF033709">
    <property type="entry name" value="PorV_fam"/>
    <property type="match status" value="1"/>
</dbReference>